<proteinExistence type="predicted"/>
<organism evidence="1 2">
    <name type="scientific">Streptococcus salivarius</name>
    <dbReference type="NCBI Taxonomy" id="1304"/>
    <lineage>
        <taxon>Bacteria</taxon>
        <taxon>Bacillati</taxon>
        <taxon>Bacillota</taxon>
        <taxon>Bacilli</taxon>
        <taxon>Lactobacillales</taxon>
        <taxon>Streptococcaceae</taxon>
        <taxon>Streptococcus</taxon>
    </lineage>
</organism>
<accession>A0A7L6WRQ1</accession>
<keyword evidence="1" id="KW-0614">Plasmid</keyword>
<reference evidence="1 2" key="1">
    <citation type="journal article" date="2020" name="Microbiol. Resour. Announc.">
        <title>Complete Genome Sequence of Streptococcus salivarius DB-B5, a Novel Probiotic Candidate Isolated from the Supragingival Plaque of a Healthy Female Subject.</title>
        <authorList>
            <person name="Fields F.R."/>
            <person name="Li X."/>
            <person name="Navarre W.W."/>
            <person name="Naito M."/>
        </authorList>
    </citation>
    <scope>NUCLEOTIDE SEQUENCE [LARGE SCALE GENOMIC DNA]</scope>
    <source>
        <strain evidence="1 2">DB-B5</strain>
        <plasmid evidence="1 2">pIKMIN-B502</plasmid>
    </source>
</reference>
<evidence type="ECO:0000313" key="2">
    <source>
        <dbReference type="Proteomes" id="UP000516705"/>
    </source>
</evidence>
<name>A0A7L6WRQ1_STRSL</name>
<gene>
    <name evidence="1" type="ORF">HRE60_10595</name>
</gene>
<dbReference type="AlphaFoldDB" id="A0A7L6WRQ1"/>
<evidence type="ECO:0000313" key="1">
    <source>
        <dbReference type="EMBL" id="QMI52124.1"/>
    </source>
</evidence>
<protein>
    <submittedName>
        <fullName evidence="1">Uncharacterized protein</fullName>
    </submittedName>
</protein>
<dbReference type="EMBL" id="CP054155">
    <property type="protein sequence ID" value="QMI52124.1"/>
    <property type="molecule type" value="Genomic_DNA"/>
</dbReference>
<geneLocation type="plasmid" evidence="1 2">
    <name>pIKMIN-B502</name>
</geneLocation>
<sequence>MAKRNNDDLIKQMLAQNAKTTGGQGRKPAPTTEKFPMVFNSELVKVYNSLRAYFGLRRVPYMMNYMLNKYLDGYDKGDRLPLNVDSKYYKQDDSYTQRYIRYYPEDDKRLKELMKLYEVEDVKNIARAMLVDTYKELVEQGEIHEK</sequence>
<dbReference type="RefSeq" id="WP_181671449.1">
    <property type="nucleotide sequence ID" value="NZ_CP054155.1"/>
</dbReference>
<dbReference type="Proteomes" id="UP000516705">
    <property type="component" value="Plasmid pIKMIN-B502"/>
</dbReference>